<dbReference type="PANTHER" id="PTHR47266">
    <property type="entry name" value="ENDONUCLEASE-RELATED"/>
    <property type="match status" value="1"/>
</dbReference>
<name>A0ABQ5JAJ7_9ASTR</name>
<dbReference type="InterPro" id="IPR036397">
    <property type="entry name" value="RNaseH_sf"/>
</dbReference>
<dbReference type="InterPro" id="IPR012337">
    <property type="entry name" value="RNaseH-like_sf"/>
</dbReference>
<keyword evidence="1" id="KW-0695">RNA-directed DNA polymerase</keyword>
<proteinExistence type="predicted"/>
<gene>
    <name evidence="1" type="ORF">Tco_1125515</name>
</gene>
<sequence>MLPLIHLPPLPNHANYFPEVRKELKICEAKTDETSIDEPPEVELKDLPPHLEYAFLEGDNKLPVIIAKDLSVREKAVLIRCCSPTSDHRLKLSDQGCSLGENVMRNTSAYTLCKVKTMNERKSHVNTTIEKEMVDLSSFAKKDSKARLLRWVLLLQEFDFDVVDTKGAENLAADHLSRLENPHENELDPKEINEKFPLETLSLIDVLDASTPTKVLLTESEQSYHAGNFVIKGMSTQQKRKFFKDVKHYFWEDPFLFKICADQVIRRCVFGKEAHDILMACHDGPTGGHHGANYTARKVFDSGFFWALHLYKEPMLVLVKTNNSCQRQGKISQRDEMPQNSIQVCEIFDVWGIDFMGPFPSSKGNKYILVAVDYLSKWVEAKALPTNDVAIVGGLRACRCCSHDGRVKEHTEWKGVI</sequence>
<evidence type="ECO:0000313" key="2">
    <source>
        <dbReference type="Proteomes" id="UP001151760"/>
    </source>
</evidence>
<comment type="caution">
    <text evidence="1">The sequence shown here is derived from an EMBL/GenBank/DDBJ whole genome shotgun (WGS) entry which is preliminary data.</text>
</comment>
<dbReference type="InterPro" id="IPR052160">
    <property type="entry name" value="Gypsy_RT_Integrase-like"/>
</dbReference>
<protein>
    <submittedName>
        <fullName evidence="1">Reverse transcriptase domain-containing protein</fullName>
    </submittedName>
</protein>
<keyword evidence="1" id="KW-0548">Nucleotidyltransferase</keyword>
<dbReference type="Gene3D" id="1.10.340.70">
    <property type="match status" value="1"/>
</dbReference>
<dbReference type="GO" id="GO:0003964">
    <property type="term" value="F:RNA-directed DNA polymerase activity"/>
    <property type="evidence" value="ECO:0007669"/>
    <property type="project" value="UniProtKB-KW"/>
</dbReference>
<accession>A0ABQ5JAJ7</accession>
<dbReference type="Gene3D" id="3.30.420.10">
    <property type="entry name" value="Ribonuclease H-like superfamily/Ribonuclease H"/>
    <property type="match status" value="1"/>
</dbReference>
<dbReference type="Proteomes" id="UP001151760">
    <property type="component" value="Unassembled WGS sequence"/>
</dbReference>
<evidence type="ECO:0000313" key="1">
    <source>
        <dbReference type="EMBL" id="GJU09085.1"/>
    </source>
</evidence>
<reference evidence="1" key="1">
    <citation type="journal article" date="2022" name="Int. J. Mol. Sci.">
        <title>Draft Genome of Tanacetum Coccineum: Genomic Comparison of Closely Related Tanacetum-Family Plants.</title>
        <authorList>
            <person name="Yamashiro T."/>
            <person name="Shiraishi A."/>
            <person name="Nakayama K."/>
            <person name="Satake H."/>
        </authorList>
    </citation>
    <scope>NUCLEOTIDE SEQUENCE</scope>
</reference>
<dbReference type="EMBL" id="BQNB010021695">
    <property type="protein sequence ID" value="GJU09085.1"/>
    <property type="molecule type" value="Genomic_DNA"/>
</dbReference>
<keyword evidence="1" id="KW-0808">Transferase</keyword>
<dbReference type="SUPFAM" id="SSF53098">
    <property type="entry name" value="Ribonuclease H-like"/>
    <property type="match status" value="1"/>
</dbReference>
<reference evidence="1" key="2">
    <citation type="submission" date="2022-01" db="EMBL/GenBank/DDBJ databases">
        <authorList>
            <person name="Yamashiro T."/>
            <person name="Shiraishi A."/>
            <person name="Satake H."/>
            <person name="Nakayama K."/>
        </authorList>
    </citation>
    <scope>NUCLEOTIDE SEQUENCE</scope>
</reference>
<keyword evidence="2" id="KW-1185">Reference proteome</keyword>
<organism evidence="1 2">
    <name type="scientific">Tanacetum coccineum</name>
    <dbReference type="NCBI Taxonomy" id="301880"/>
    <lineage>
        <taxon>Eukaryota</taxon>
        <taxon>Viridiplantae</taxon>
        <taxon>Streptophyta</taxon>
        <taxon>Embryophyta</taxon>
        <taxon>Tracheophyta</taxon>
        <taxon>Spermatophyta</taxon>
        <taxon>Magnoliopsida</taxon>
        <taxon>eudicotyledons</taxon>
        <taxon>Gunneridae</taxon>
        <taxon>Pentapetalae</taxon>
        <taxon>asterids</taxon>
        <taxon>campanulids</taxon>
        <taxon>Asterales</taxon>
        <taxon>Asteraceae</taxon>
        <taxon>Asteroideae</taxon>
        <taxon>Anthemideae</taxon>
        <taxon>Anthemidinae</taxon>
        <taxon>Tanacetum</taxon>
    </lineage>
</organism>